<dbReference type="AlphaFoldDB" id="U2EFJ7"/>
<evidence type="ECO:0000256" key="1">
    <source>
        <dbReference type="ARBA" id="ARBA00005721"/>
    </source>
</evidence>
<proteinExistence type="inferred from homology"/>
<dbReference type="Proteomes" id="UP000005707">
    <property type="component" value="Unassembled WGS sequence"/>
</dbReference>
<accession>U2EFJ7</accession>
<keyword evidence="3" id="KW-1185">Reference proteome</keyword>
<evidence type="ECO:0000313" key="2">
    <source>
        <dbReference type="EMBL" id="ERJ13431.1"/>
    </source>
</evidence>
<dbReference type="EMBL" id="AFNU02000001">
    <property type="protein sequence ID" value="ERJ13431.1"/>
    <property type="molecule type" value="Genomic_DNA"/>
</dbReference>
<protein>
    <submittedName>
        <fullName evidence="2">Alkaline-shock protein</fullName>
    </submittedName>
</protein>
<dbReference type="STRING" id="1033810.HLPCO_000082"/>
<dbReference type="FunCoup" id="U2EFJ7">
    <property type="interactions" value="7"/>
</dbReference>
<dbReference type="InParanoid" id="U2EFJ7"/>
<dbReference type="RefSeq" id="WP_008826462.1">
    <property type="nucleotide sequence ID" value="NZ_AFNU02000001.1"/>
</dbReference>
<gene>
    <name evidence="2" type="ORF">HLPCO_000082</name>
</gene>
<dbReference type="PANTHER" id="PTHR34297:SF2">
    <property type="entry name" value="ASP23_GLS24 FAMILY ENVELOPE STRESS RESPONSE PROTEIN"/>
    <property type="match status" value="1"/>
</dbReference>
<comment type="caution">
    <text evidence="2">The sequence shown here is derived from an EMBL/GenBank/DDBJ whole genome shotgun (WGS) entry which is preliminary data.</text>
</comment>
<sequence length="121" mass="13406">MTIHIESDLGRIDVSTDAIAQIAGTAATECYGVVGMASNNQLKDGLAVILRRENFGKGVSIRNDHDVIDIDLYVVMGYGVKISEVSLEIQKKVKYDVEQYFGKKVRTVNVYVQGVRVIDRN</sequence>
<reference evidence="2 3" key="1">
    <citation type="journal article" date="2011" name="J. Bacteriol.">
        <title>Genome sequence of Haloplasma contractile, an unusual contractile bacterium from a deep-sea anoxic brine lake.</title>
        <authorList>
            <person name="Antunes A."/>
            <person name="Alam I."/>
            <person name="El Dorry H."/>
            <person name="Siam R."/>
            <person name="Robertson A."/>
            <person name="Bajic V.B."/>
            <person name="Stingl U."/>
        </authorList>
    </citation>
    <scope>NUCLEOTIDE SEQUENCE [LARGE SCALE GENOMIC DNA]</scope>
    <source>
        <strain evidence="2 3">SSD-17B</strain>
    </source>
</reference>
<dbReference type="eggNOG" id="COG1302">
    <property type="taxonomic scope" value="Bacteria"/>
</dbReference>
<dbReference type="Pfam" id="PF03780">
    <property type="entry name" value="Asp23"/>
    <property type="match status" value="1"/>
</dbReference>
<evidence type="ECO:0000313" key="3">
    <source>
        <dbReference type="Proteomes" id="UP000005707"/>
    </source>
</evidence>
<organism evidence="2 3">
    <name type="scientific">Haloplasma contractile SSD-17B</name>
    <dbReference type="NCBI Taxonomy" id="1033810"/>
    <lineage>
        <taxon>Bacteria</taxon>
        <taxon>Bacillati</taxon>
        <taxon>Mycoplasmatota</taxon>
        <taxon>Mollicutes</taxon>
        <taxon>Haloplasmatales</taxon>
        <taxon>Haloplasmataceae</taxon>
        <taxon>Haloplasma</taxon>
    </lineage>
</organism>
<dbReference type="InterPro" id="IPR005531">
    <property type="entry name" value="Asp23"/>
</dbReference>
<reference evidence="2 3" key="2">
    <citation type="journal article" date="2013" name="PLoS ONE">
        <title>INDIGO - INtegrated Data Warehouse of MIcrobial GenOmes with Examples from the Red Sea Extremophiles.</title>
        <authorList>
            <person name="Alam I."/>
            <person name="Antunes A."/>
            <person name="Kamau A.A."/>
            <person name="Ba Alawi W."/>
            <person name="Kalkatawi M."/>
            <person name="Stingl U."/>
            <person name="Bajic V.B."/>
        </authorList>
    </citation>
    <scope>NUCLEOTIDE SEQUENCE [LARGE SCALE GENOMIC DNA]</scope>
    <source>
        <strain evidence="2 3">SSD-17B</strain>
    </source>
</reference>
<dbReference type="OrthoDB" id="9791482at2"/>
<name>U2EFJ7_9MOLU</name>
<comment type="similarity">
    <text evidence="1">Belongs to the asp23 family.</text>
</comment>
<dbReference type="PANTHER" id="PTHR34297">
    <property type="entry name" value="HYPOTHETICAL CYTOSOLIC PROTEIN-RELATED"/>
    <property type="match status" value="1"/>
</dbReference>